<reference evidence="3" key="1">
    <citation type="journal article" date="2017" name="Nat. Commun.">
        <title>The asparagus genome sheds light on the origin and evolution of a young Y chromosome.</title>
        <authorList>
            <person name="Harkess A."/>
            <person name="Zhou J."/>
            <person name="Xu C."/>
            <person name="Bowers J.E."/>
            <person name="Van der Hulst R."/>
            <person name="Ayyampalayam S."/>
            <person name="Mercati F."/>
            <person name="Riccardi P."/>
            <person name="McKain M.R."/>
            <person name="Kakrana A."/>
            <person name="Tang H."/>
            <person name="Ray J."/>
            <person name="Groenendijk J."/>
            <person name="Arikit S."/>
            <person name="Mathioni S.M."/>
            <person name="Nakano M."/>
            <person name="Shan H."/>
            <person name="Telgmann-Rauber A."/>
            <person name="Kanno A."/>
            <person name="Yue Z."/>
            <person name="Chen H."/>
            <person name="Li W."/>
            <person name="Chen Y."/>
            <person name="Xu X."/>
            <person name="Zhang Y."/>
            <person name="Luo S."/>
            <person name="Chen H."/>
            <person name="Gao J."/>
            <person name="Mao Z."/>
            <person name="Pires J.C."/>
            <person name="Luo M."/>
            <person name="Kudrna D."/>
            <person name="Wing R.A."/>
            <person name="Meyers B.C."/>
            <person name="Yi K."/>
            <person name="Kong H."/>
            <person name="Lavrijsen P."/>
            <person name="Sunseri F."/>
            <person name="Falavigna A."/>
            <person name="Ye Y."/>
            <person name="Leebens-Mack J.H."/>
            <person name="Chen G."/>
        </authorList>
    </citation>
    <scope>NUCLEOTIDE SEQUENCE [LARGE SCALE GENOMIC DNA]</scope>
    <source>
        <strain evidence="3">cv. DH0086</strain>
    </source>
</reference>
<protein>
    <submittedName>
        <fullName evidence="2">Uncharacterized protein</fullName>
    </submittedName>
</protein>
<proteinExistence type="predicted"/>
<feature type="region of interest" description="Disordered" evidence="1">
    <location>
        <begin position="43"/>
        <end position="92"/>
    </location>
</feature>
<evidence type="ECO:0000256" key="1">
    <source>
        <dbReference type="SAM" id="MobiDB-lite"/>
    </source>
</evidence>
<sequence>MAKQRRRMPADVVEPKVDQRTMFMMWRPGQAKARMMLRAAEPSIGGSQNWRARFSFLEDEEGNGGGGDSRRGGRSGGGSDRSGRGTKEPNSE</sequence>
<accession>A0A5P1FQQ6</accession>
<evidence type="ECO:0000313" key="2">
    <source>
        <dbReference type="EMBL" id="ONK80635.1"/>
    </source>
</evidence>
<feature type="compositionally biased region" description="Basic and acidic residues" evidence="1">
    <location>
        <begin position="81"/>
        <end position="92"/>
    </location>
</feature>
<name>A0A5P1FQQ6_ASPOF</name>
<keyword evidence="3" id="KW-1185">Reference proteome</keyword>
<dbReference type="EMBL" id="CM007381">
    <property type="protein sequence ID" value="ONK80635.1"/>
    <property type="molecule type" value="Genomic_DNA"/>
</dbReference>
<dbReference type="Gramene" id="ONK80635">
    <property type="protein sequence ID" value="ONK80635"/>
    <property type="gene ID" value="A4U43_C01F20020"/>
</dbReference>
<evidence type="ECO:0000313" key="3">
    <source>
        <dbReference type="Proteomes" id="UP000243459"/>
    </source>
</evidence>
<gene>
    <name evidence="2" type="ORF">A4U43_C01F20020</name>
</gene>
<dbReference type="AlphaFoldDB" id="A0A5P1FQQ6"/>
<dbReference type="Proteomes" id="UP000243459">
    <property type="component" value="Chromosome 1"/>
</dbReference>
<organism evidence="2 3">
    <name type="scientific">Asparagus officinalis</name>
    <name type="common">Garden asparagus</name>
    <dbReference type="NCBI Taxonomy" id="4686"/>
    <lineage>
        <taxon>Eukaryota</taxon>
        <taxon>Viridiplantae</taxon>
        <taxon>Streptophyta</taxon>
        <taxon>Embryophyta</taxon>
        <taxon>Tracheophyta</taxon>
        <taxon>Spermatophyta</taxon>
        <taxon>Magnoliopsida</taxon>
        <taxon>Liliopsida</taxon>
        <taxon>Asparagales</taxon>
        <taxon>Asparagaceae</taxon>
        <taxon>Asparagoideae</taxon>
        <taxon>Asparagus</taxon>
    </lineage>
</organism>